<dbReference type="STRING" id="453582.SAMN05421580_10279"/>
<dbReference type="Proteomes" id="UP000186221">
    <property type="component" value="Unassembled WGS sequence"/>
</dbReference>
<accession>A0A1N7JR52</accession>
<dbReference type="RefSeq" id="WP_217696368.1">
    <property type="nucleotide sequence ID" value="NZ_FTOG01000002.1"/>
</dbReference>
<dbReference type="SMART" id="SM01040">
    <property type="entry name" value="Bro-N"/>
    <property type="match status" value="1"/>
</dbReference>
<organism evidence="2 3">
    <name type="scientific">Rhodobacter aestuarii</name>
    <dbReference type="NCBI Taxonomy" id="453582"/>
    <lineage>
        <taxon>Bacteria</taxon>
        <taxon>Pseudomonadati</taxon>
        <taxon>Pseudomonadota</taxon>
        <taxon>Alphaproteobacteria</taxon>
        <taxon>Rhodobacterales</taxon>
        <taxon>Rhodobacter group</taxon>
        <taxon>Rhodobacter</taxon>
    </lineage>
</organism>
<dbReference type="PANTHER" id="PTHR36180:SF2">
    <property type="entry name" value="BRO FAMILY PROTEIN"/>
    <property type="match status" value="1"/>
</dbReference>
<evidence type="ECO:0000313" key="3">
    <source>
        <dbReference type="Proteomes" id="UP000186221"/>
    </source>
</evidence>
<evidence type="ECO:0000259" key="1">
    <source>
        <dbReference type="PROSITE" id="PS51750"/>
    </source>
</evidence>
<dbReference type="Pfam" id="PF02498">
    <property type="entry name" value="Bro-N"/>
    <property type="match status" value="1"/>
</dbReference>
<gene>
    <name evidence="2" type="ORF">SAMN05421580_10279</name>
</gene>
<protein>
    <submittedName>
        <fullName evidence="2">BRO family, N-terminal domain</fullName>
    </submittedName>
</protein>
<reference evidence="3" key="1">
    <citation type="submission" date="2017-01" db="EMBL/GenBank/DDBJ databases">
        <authorList>
            <person name="Varghese N."/>
            <person name="Submissions S."/>
        </authorList>
    </citation>
    <scope>NUCLEOTIDE SEQUENCE [LARGE SCALE GENOMIC DNA]</scope>
    <source>
        <strain evidence="3">DSM 19945</strain>
    </source>
</reference>
<dbReference type="EMBL" id="FTOG01000002">
    <property type="protein sequence ID" value="SIS51741.1"/>
    <property type="molecule type" value="Genomic_DNA"/>
</dbReference>
<proteinExistence type="predicted"/>
<dbReference type="PANTHER" id="PTHR36180">
    <property type="entry name" value="DNA-BINDING PROTEIN-RELATED-RELATED"/>
    <property type="match status" value="1"/>
</dbReference>
<evidence type="ECO:0000313" key="2">
    <source>
        <dbReference type="EMBL" id="SIS51741.1"/>
    </source>
</evidence>
<name>A0A1N7JR52_9RHOB</name>
<feature type="domain" description="Bro-N" evidence="1">
    <location>
        <begin position="1"/>
        <end position="99"/>
    </location>
</feature>
<dbReference type="PROSITE" id="PS51750">
    <property type="entry name" value="BRO_N"/>
    <property type="match status" value="1"/>
</dbReference>
<dbReference type="InterPro" id="IPR003497">
    <property type="entry name" value="BRO_N_domain"/>
</dbReference>
<keyword evidence="3" id="KW-1185">Reference proteome</keyword>
<sequence>MVTLEGEPWFVAVDIYVLLFGKTTGVSARAFLEDQETKVFKKVSAPDALSSLFEGRKPHLALLSESALYKLVMRSDKAEAKPFQDWVTREVLPTIRKTGLRNIPSQISVTRRWISDACAYPPAGWGSRHSIHARECFICVCFQWLDSFLAGTH</sequence>
<dbReference type="AlphaFoldDB" id="A0A1N7JR52"/>